<feature type="transmembrane region" description="Helical" evidence="7">
    <location>
        <begin position="257"/>
        <end position="278"/>
    </location>
</feature>
<organism evidence="8">
    <name type="scientific">uncultured Sphingomonadaceae bacterium</name>
    <dbReference type="NCBI Taxonomy" id="169976"/>
    <lineage>
        <taxon>Bacteria</taxon>
        <taxon>Pseudomonadati</taxon>
        <taxon>Pseudomonadota</taxon>
        <taxon>Alphaproteobacteria</taxon>
        <taxon>Sphingomonadales</taxon>
        <taxon>Sphingomonadaceae</taxon>
        <taxon>environmental samples</taxon>
    </lineage>
</organism>
<dbReference type="CDD" id="cd06173">
    <property type="entry name" value="MFS_MefA_like"/>
    <property type="match status" value="1"/>
</dbReference>
<feature type="transmembrane region" description="Helical" evidence="7">
    <location>
        <begin position="375"/>
        <end position="396"/>
    </location>
</feature>
<evidence type="ECO:0000256" key="4">
    <source>
        <dbReference type="ARBA" id="ARBA00022692"/>
    </source>
</evidence>
<keyword evidence="5 7" id="KW-1133">Transmembrane helix</keyword>
<evidence type="ECO:0000256" key="5">
    <source>
        <dbReference type="ARBA" id="ARBA00022989"/>
    </source>
</evidence>
<dbReference type="PANTHER" id="PTHR43266">
    <property type="entry name" value="MACROLIDE-EFFLUX PROTEIN"/>
    <property type="match status" value="1"/>
</dbReference>
<dbReference type="EMBL" id="CADCVW010000039">
    <property type="protein sequence ID" value="CAA9494180.1"/>
    <property type="molecule type" value="Genomic_DNA"/>
</dbReference>
<evidence type="ECO:0000256" key="1">
    <source>
        <dbReference type="ARBA" id="ARBA00004651"/>
    </source>
</evidence>
<sequence length="433" mass="45289">MQVSLALLTRRRFLPLFATQFLNAFNDNLFKTAIIMLVTFRIFSDPGKEAAFSAVAGGLFILPFFLLSAPAGQLADSRYKAAIVRAVKAAEIGIMAVGAVGLLLYNIPLMLAALLAMGVHSTIFGPIKYAILPQHLPPHEVLGGTGLVEAGTYGAILLGTIIGGVISPEAAAGVVLATAVVGYLAGRQVPPAPPEAGAKNLRVDWNVLRSSFRLVGATMRIPKLFLAIAAISFFWSQGIILAAQFPPLVKNTLGADQSVATLFLAIFSVGVAIGSVIINRLLQGEVSARYSPVAALVMGAFVVDLYFSVRDWPAPPGGTLRSLQEFMDAPGGWRVMLDLFGTAAAGGVFVVPLYAFLTTVVPIAETARTVAANNIVNAGAMVASSALLALLVLLDFTVAETLLVVAAGTVGAAWIAWRLHLACAVALALPDSR</sequence>
<dbReference type="InterPro" id="IPR011701">
    <property type="entry name" value="MFS"/>
</dbReference>
<dbReference type="GO" id="GO:0022857">
    <property type="term" value="F:transmembrane transporter activity"/>
    <property type="evidence" value="ECO:0007669"/>
    <property type="project" value="InterPro"/>
</dbReference>
<dbReference type="Gene3D" id="1.20.1250.20">
    <property type="entry name" value="MFS general substrate transporter like domains"/>
    <property type="match status" value="1"/>
</dbReference>
<reference evidence="8" key="1">
    <citation type="submission" date="2020-02" db="EMBL/GenBank/DDBJ databases">
        <authorList>
            <person name="Meier V. D."/>
        </authorList>
    </citation>
    <scope>NUCLEOTIDE SEQUENCE</scope>
    <source>
        <strain evidence="8">AVDCRST_MAG39</strain>
    </source>
</reference>
<keyword evidence="4 7" id="KW-0812">Transmembrane</keyword>
<feature type="transmembrane region" description="Helical" evidence="7">
    <location>
        <begin position="82"/>
        <end position="105"/>
    </location>
</feature>
<proteinExistence type="predicted"/>
<dbReference type="PANTHER" id="PTHR43266:SF2">
    <property type="entry name" value="MAJOR FACILITATOR SUPERFAMILY (MFS) PROFILE DOMAIN-CONTAINING PROTEIN"/>
    <property type="match status" value="1"/>
</dbReference>
<dbReference type="SUPFAM" id="SSF103473">
    <property type="entry name" value="MFS general substrate transporter"/>
    <property type="match status" value="1"/>
</dbReference>
<keyword evidence="3" id="KW-1003">Cell membrane</keyword>
<name>A0A6J4SJV5_9SPHN</name>
<feature type="transmembrane region" description="Helical" evidence="7">
    <location>
        <begin position="50"/>
        <end position="70"/>
    </location>
</feature>
<evidence type="ECO:0000313" key="8">
    <source>
        <dbReference type="EMBL" id="CAA9494180.1"/>
    </source>
</evidence>
<dbReference type="InterPro" id="IPR036259">
    <property type="entry name" value="MFS_trans_sf"/>
</dbReference>
<feature type="transmembrane region" description="Helical" evidence="7">
    <location>
        <begin position="224"/>
        <end position="245"/>
    </location>
</feature>
<evidence type="ECO:0000256" key="2">
    <source>
        <dbReference type="ARBA" id="ARBA00022448"/>
    </source>
</evidence>
<evidence type="ECO:0000256" key="6">
    <source>
        <dbReference type="ARBA" id="ARBA00023136"/>
    </source>
</evidence>
<keyword evidence="2" id="KW-0813">Transport</keyword>
<feature type="transmembrane region" description="Helical" evidence="7">
    <location>
        <begin position="339"/>
        <end position="363"/>
    </location>
</feature>
<keyword evidence="6 7" id="KW-0472">Membrane</keyword>
<dbReference type="AlphaFoldDB" id="A0A6J4SJV5"/>
<dbReference type="Pfam" id="PF07690">
    <property type="entry name" value="MFS_1"/>
    <property type="match status" value="1"/>
</dbReference>
<dbReference type="GO" id="GO:0005886">
    <property type="term" value="C:plasma membrane"/>
    <property type="evidence" value="ECO:0007669"/>
    <property type="project" value="UniProtKB-SubCell"/>
</dbReference>
<comment type="subcellular location">
    <subcellularLocation>
        <location evidence="1">Cell membrane</location>
        <topology evidence="1">Multi-pass membrane protein</topology>
    </subcellularLocation>
</comment>
<protein>
    <submittedName>
        <fullName evidence="8">Lysophospholipid transporter LplT</fullName>
    </submittedName>
</protein>
<feature type="transmembrane region" description="Helical" evidence="7">
    <location>
        <begin position="402"/>
        <end position="429"/>
    </location>
</feature>
<feature type="transmembrane region" description="Helical" evidence="7">
    <location>
        <begin position="21"/>
        <end position="44"/>
    </location>
</feature>
<accession>A0A6J4SJV5</accession>
<gene>
    <name evidence="8" type="ORF">AVDCRST_MAG39-1038</name>
</gene>
<evidence type="ECO:0000256" key="7">
    <source>
        <dbReference type="SAM" id="Phobius"/>
    </source>
</evidence>
<feature type="transmembrane region" description="Helical" evidence="7">
    <location>
        <begin position="290"/>
        <end position="309"/>
    </location>
</feature>
<evidence type="ECO:0000256" key="3">
    <source>
        <dbReference type="ARBA" id="ARBA00022475"/>
    </source>
</evidence>